<organism evidence="2 3">
    <name type="scientific">Aspergillus ochraceoroseus IBT 24754</name>
    <dbReference type="NCBI Taxonomy" id="1392256"/>
    <lineage>
        <taxon>Eukaryota</taxon>
        <taxon>Fungi</taxon>
        <taxon>Dikarya</taxon>
        <taxon>Ascomycota</taxon>
        <taxon>Pezizomycotina</taxon>
        <taxon>Eurotiomycetes</taxon>
        <taxon>Eurotiomycetidae</taxon>
        <taxon>Eurotiales</taxon>
        <taxon>Aspergillaceae</taxon>
        <taxon>Aspergillus</taxon>
        <taxon>Aspergillus subgen. Nidulantes</taxon>
    </lineage>
</organism>
<evidence type="ECO:0000313" key="3">
    <source>
        <dbReference type="Proteomes" id="UP000244073"/>
    </source>
</evidence>
<dbReference type="VEuPathDB" id="FungiDB:P175DRAFT_0420266"/>
<feature type="non-terminal residue" evidence="2">
    <location>
        <position position="1"/>
    </location>
</feature>
<dbReference type="Proteomes" id="UP000244073">
    <property type="component" value="Unassembled WGS sequence"/>
</dbReference>
<feature type="non-terminal residue" evidence="2">
    <location>
        <position position="64"/>
    </location>
</feature>
<dbReference type="OrthoDB" id="3433125at2759"/>
<gene>
    <name evidence="2" type="ORF">P175DRAFT_0420266</name>
</gene>
<dbReference type="RefSeq" id="XP_040750463.1">
    <property type="nucleotide sequence ID" value="XM_040893100.1"/>
</dbReference>
<protein>
    <submittedName>
        <fullName evidence="2">Uncharacterized protein</fullName>
    </submittedName>
</protein>
<accession>A0A2T5LS21</accession>
<feature type="region of interest" description="Disordered" evidence="1">
    <location>
        <begin position="1"/>
        <end position="23"/>
    </location>
</feature>
<dbReference type="GeneID" id="63809982"/>
<evidence type="ECO:0000313" key="2">
    <source>
        <dbReference type="EMBL" id="PTU19071.1"/>
    </source>
</evidence>
<dbReference type="EMBL" id="MSFN02000006">
    <property type="protein sequence ID" value="PTU19071.1"/>
    <property type="molecule type" value="Genomic_DNA"/>
</dbReference>
<proteinExistence type="predicted"/>
<sequence>EQFGVRRLARGRSASKSRGGQIARGRGERIIKRIVQQDVLYLLIVNLPSEEEVQESISQLEHMM</sequence>
<comment type="caution">
    <text evidence="2">The sequence shown here is derived from an EMBL/GenBank/DDBJ whole genome shotgun (WGS) entry which is preliminary data.</text>
</comment>
<reference evidence="2 3" key="1">
    <citation type="journal article" date="2018" name="Proc. Natl. Acad. Sci. U.S.A.">
        <title>Linking secondary metabolites to gene clusters through genome sequencing of six diverse Aspergillus species.</title>
        <authorList>
            <person name="Kaerboelling I."/>
            <person name="Vesth T.C."/>
            <person name="Frisvad J.C."/>
            <person name="Nybo J.L."/>
            <person name="Theobald S."/>
            <person name="Kuo A."/>
            <person name="Bowyer P."/>
            <person name="Matsuda Y."/>
            <person name="Mondo S."/>
            <person name="Lyhne E.K."/>
            <person name="Kogle M.E."/>
            <person name="Clum A."/>
            <person name="Lipzen A."/>
            <person name="Salamov A."/>
            <person name="Ngan C.Y."/>
            <person name="Daum C."/>
            <person name="Chiniquy J."/>
            <person name="Barry K."/>
            <person name="LaButti K."/>
            <person name="Haridas S."/>
            <person name="Simmons B.A."/>
            <person name="Magnuson J.K."/>
            <person name="Mortensen U.H."/>
            <person name="Larsen T.O."/>
            <person name="Grigoriev I.V."/>
            <person name="Baker S.E."/>
            <person name="Andersen M.R."/>
        </authorList>
    </citation>
    <scope>NUCLEOTIDE SEQUENCE [LARGE SCALE GENOMIC DNA]</scope>
    <source>
        <strain evidence="2 3">IBT 24754</strain>
    </source>
</reference>
<evidence type="ECO:0000256" key="1">
    <source>
        <dbReference type="SAM" id="MobiDB-lite"/>
    </source>
</evidence>
<name>A0A2T5LS21_9EURO</name>
<dbReference type="AlphaFoldDB" id="A0A2T5LS21"/>